<keyword evidence="6" id="KW-0325">Glycoprotein</keyword>
<keyword evidence="13" id="KW-1185">Reference proteome</keyword>
<evidence type="ECO:0000256" key="6">
    <source>
        <dbReference type="ARBA" id="ARBA00023180"/>
    </source>
</evidence>
<organism evidence="12 13">
    <name type="scientific">Pinctada imbricata</name>
    <name type="common">Atlantic pearl-oyster</name>
    <name type="synonym">Pinctada martensii</name>
    <dbReference type="NCBI Taxonomy" id="66713"/>
    <lineage>
        <taxon>Eukaryota</taxon>
        <taxon>Metazoa</taxon>
        <taxon>Spiralia</taxon>
        <taxon>Lophotrochozoa</taxon>
        <taxon>Mollusca</taxon>
        <taxon>Bivalvia</taxon>
        <taxon>Autobranchia</taxon>
        <taxon>Pteriomorphia</taxon>
        <taxon>Pterioida</taxon>
        <taxon>Pterioidea</taxon>
        <taxon>Pteriidae</taxon>
        <taxon>Pinctada</taxon>
    </lineage>
</organism>
<dbReference type="FunFam" id="2.60.40.1180:FF:000001">
    <property type="entry name" value="Maltase-glucoamylase, intestinal"/>
    <property type="match status" value="1"/>
</dbReference>
<evidence type="ECO:0000256" key="9">
    <source>
        <dbReference type="RuleBase" id="RU361185"/>
    </source>
</evidence>
<accession>A0AA88YBI8</accession>
<evidence type="ECO:0000256" key="3">
    <source>
        <dbReference type="ARBA" id="ARBA00022801"/>
    </source>
</evidence>
<proteinExistence type="inferred from homology"/>
<dbReference type="Pfam" id="PF21365">
    <property type="entry name" value="Glyco_hydro_31_3rd"/>
    <property type="match status" value="1"/>
</dbReference>
<keyword evidence="3 9" id="KW-0378">Hydrolase</keyword>
<comment type="subcellular location">
    <subcellularLocation>
        <location evidence="1">Membrane</location>
    </subcellularLocation>
</comment>
<dbReference type="AlphaFoldDB" id="A0AA88YBI8"/>
<dbReference type="Pfam" id="PF01055">
    <property type="entry name" value="Glyco_hydro_31_2nd"/>
    <property type="match status" value="1"/>
</dbReference>
<evidence type="ECO:0000256" key="2">
    <source>
        <dbReference type="ARBA" id="ARBA00007806"/>
    </source>
</evidence>
<dbReference type="InterPro" id="IPR017853">
    <property type="entry name" value="GH"/>
</dbReference>
<dbReference type="InterPro" id="IPR000322">
    <property type="entry name" value="Glyco_hydro_31_TIM"/>
</dbReference>
<dbReference type="InterPro" id="IPR011013">
    <property type="entry name" value="Gal_mutarotase_sf_dom"/>
</dbReference>
<keyword evidence="4" id="KW-0472">Membrane</keyword>
<dbReference type="InterPro" id="IPR044913">
    <property type="entry name" value="P_trefoil_dom_sf"/>
</dbReference>
<dbReference type="GO" id="GO:0016020">
    <property type="term" value="C:membrane"/>
    <property type="evidence" value="ECO:0007669"/>
    <property type="project" value="UniProtKB-SubCell"/>
</dbReference>
<evidence type="ECO:0000256" key="4">
    <source>
        <dbReference type="ARBA" id="ARBA00023136"/>
    </source>
</evidence>
<dbReference type="Gene3D" id="3.20.20.80">
    <property type="entry name" value="Glycosidases"/>
    <property type="match status" value="1"/>
</dbReference>
<evidence type="ECO:0000259" key="11">
    <source>
        <dbReference type="PROSITE" id="PS51448"/>
    </source>
</evidence>
<dbReference type="Gene3D" id="2.60.40.1760">
    <property type="entry name" value="glycosyl hydrolase (family 31)"/>
    <property type="match status" value="1"/>
</dbReference>
<comment type="caution">
    <text evidence="8">Lacks conserved residue(s) required for the propagation of feature annotation.</text>
</comment>
<evidence type="ECO:0000256" key="7">
    <source>
        <dbReference type="ARBA" id="ARBA00023295"/>
    </source>
</evidence>
<gene>
    <name evidence="12" type="ORF">FSP39_022064</name>
</gene>
<evidence type="ECO:0000256" key="1">
    <source>
        <dbReference type="ARBA" id="ARBA00004370"/>
    </source>
</evidence>
<dbReference type="SUPFAM" id="SSF74650">
    <property type="entry name" value="Galactose mutarotase-like"/>
    <property type="match status" value="1"/>
</dbReference>
<evidence type="ECO:0000313" key="12">
    <source>
        <dbReference type="EMBL" id="KAK3096024.1"/>
    </source>
</evidence>
<name>A0AA88YBI8_PINIB</name>
<comment type="caution">
    <text evidence="12">The sequence shown here is derived from an EMBL/GenBank/DDBJ whole genome shotgun (WGS) entry which is preliminary data.</text>
</comment>
<dbReference type="SUPFAM" id="SSF51445">
    <property type="entry name" value="(Trans)glycosidases"/>
    <property type="match status" value="1"/>
</dbReference>
<feature type="compositionally biased region" description="Basic and acidic residues" evidence="10">
    <location>
        <begin position="86"/>
        <end position="98"/>
    </location>
</feature>
<dbReference type="SUPFAM" id="SSF51011">
    <property type="entry name" value="Glycosyl hydrolase domain"/>
    <property type="match status" value="1"/>
</dbReference>
<evidence type="ECO:0000256" key="10">
    <source>
        <dbReference type="SAM" id="MobiDB-lite"/>
    </source>
</evidence>
<reference evidence="12" key="1">
    <citation type="submission" date="2019-08" db="EMBL/GenBank/DDBJ databases">
        <title>The improved chromosome-level genome for the pearl oyster Pinctada fucata martensii using PacBio sequencing and Hi-C.</title>
        <authorList>
            <person name="Zheng Z."/>
        </authorList>
    </citation>
    <scope>NUCLEOTIDE SEQUENCE</scope>
    <source>
        <strain evidence="12">ZZ-2019</strain>
        <tissue evidence="12">Adductor muscle</tissue>
    </source>
</reference>
<dbReference type="EMBL" id="VSWD01000008">
    <property type="protein sequence ID" value="KAK3096024.1"/>
    <property type="molecule type" value="Genomic_DNA"/>
</dbReference>
<dbReference type="Gene3D" id="4.10.110.10">
    <property type="entry name" value="Spasmolytic Protein, domain 1"/>
    <property type="match status" value="1"/>
</dbReference>
<dbReference type="Proteomes" id="UP001186944">
    <property type="component" value="Unassembled WGS sequence"/>
</dbReference>
<protein>
    <recommendedName>
        <fullName evidence="11">P-type domain-containing protein</fullName>
    </recommendedName>
</protein>
<evidence type="ECO:0000256" key="5">
    <source>
        <dbReference type="ARBA" id="ARBA00023157"/>
    </source>
</evidence>
<keyword evidence="5" id="KW-1015">Disulfide bond</keyword>
<dbReference type="PROSITE" id="PS51448">
    <property type="entry name" value="P_TREFOIL_2"/>
    <property type="match status" value="1"/>
</dbReference>
<dbReference type="CDD" id="cd14752">
    <property type="entry name" value="GH31_N"/>
    <property type="match status" value="1"/>
</dbReference>
<dbReference type="InterPro" id="IPR000519">
    <property type="entry name" value="P_trefoil_dom"/>
</dbReference>
<dbReference type="PROSITE" id="PS00129">
    <property type="entry name" value="GLYCOSYL_HYDROL_F31_1"/>
    <property type="match status" value="1"/>
</dbReference>
<sequence length="970" mass="110400">MASKHARNNMGRVTFFMCVLFLIALAAIIMSAIVLKRSLDEDDEDNATPQVTVGAQQAQSNIKTQTSGPLPQSTTHRSTTTQIPDSRTDSVVDCHPKNPADSSPRTQTECEKRGCTWQSPSNSKEPRCIFPPDKGYAIQGQPVLRGNTYTATLKRKGIASMYGMDVYPTVSVTVEMYHQKAIRIYMKPVVTPGHWEIPDKVLKVHRPTNSQPFQDYDVKFIQDPVFGIVITRKSTGAVIFDTALPGMVFTKQFLQITTRLPSDNVYGFGEHNHRRFRHDTNWKTWPIFTRDCAPVDEWNLYSAHPVHMALENDGNSSMVFLKNSHAMDVTLQPDPHPAITYRVIGGVFDFYIFTGPSPQEAVQQYLEGVGRPPMPPYWALGFHLCRYGYGNLTRMKEVYKRNMDAEIPMDTQWGDIDYMYKKYMFTVDKNTFLGLPEFVNELHKAGQKFVVILDPGIGSNQTLIKEAKSNSPGYEVYEDASFKGVLIRNPNNSGPLVGKVWPGRTVYPDFTDTGAPAFWETWIRYFINSENISVDGLWIDMNEPSNFVAGSVDGCDRNSWNNPPYVPPILEGDKDNGTLVYKTLCMDSRHRIGRHYEVHSLYGHMDAIATHKALSNIRPGKRPFILTRSSFAGTGKYSFKWLGDNGSHWPHMHWSIVGLLEFSMFGFALNGADICGFWDPAEYEMCLRWFQLGAFYPFSRSHNIEGQPDQDPAVWGDMFIMIVRHALLVRYKLLPYYYTVFKDAAVYGKTVTRPLMFEFPEDKNTWDIDRQFLIGSNFLVSPVLEKGKRSVDAYFPKGRWFSFYDGKEVTYEMSEKVSTLPAPLGMINIHSRGGSIIPVQEPGNTTQYSRLNPMGLWVSLDEEWSAKGELYMDDGESVDSYETGKYLLLKFNMTKGEALDITVVHNGYTPPGNLYFGIIEFYGMPSFPGRLSIDGKRFQASHIRSKFYIVQLIDIQLDIIKNHQLRWTVF</sequence>
<evidence type="ECO:0000313" key="13">
    <source>
        <dbReference type="Proteomes" id="UP001186944"/>
    </source>
</evidence>
<dbReference type="Gene3D" id="2.60.40.1180">
    <property type="entry name" value="Golgi alpha-mannosidase II"/>
    <property type="match status" value="2"/>
</dbReference>
<dbReference type="GO" id="GO:0004558">
    <property type="term" value="F:alpha-1,4-glucosidase activity"/>
    <property type="evidence" value="ECO:0007669"/>
    <property type="project" value="TreeGrafter"/>
</dbReference>
<feature type="domain" description="P-type" evidence="11">
    <location>
        <begin position="81"/>
        <end position="132"/>
    </location>
</feature>
<keyword evidence="7 9" id="KW-0326">Glycosidase</keyword>
<dbReference type="InterPro" id="IPR030458">
    <property type="entry name" value="Glyco_hydro_31_AS"/>
</dbReference>
<dbReference type="CDD" id="cd06602">
    <property type="entry name" value="GH31_MGAM_SI_GAA"/>
    <property type="match status" value="1"/>
</dbReference>
<dbReference type="PANTHER" id="PTHR22762:SF133">
    <property type="entry name" value="P-TYPE DOMAIN-CONTAINING PROTEIN"/>
    <property type="match status" value="1"/>
</dbReference>
<dbReference type="GO" id="GO:0005975">
    <property type="term" value="P:carbohydrate metabolic process"/>
    <property type="evidence" value="ECO:0007669"/>
    <property type="project" value="InterPro"/>
</dbReference>
<dbReference type="GO" id="GO:0030246">
    <property type="term" value="F:carbohydrate binding"/>
    <property type="evidence" value="ECO:0007669"/>
    <property type="project" value="InterPro"/>
</dbReference>
<evidence type="ECO:0000256" key="8">
    <source>
        <dbReference type="PROSITE-ProRule" id="PRU00779"/>
    </source>
</evidence>
<comment type="similarity">
    <text evidence="2 9">Belongs to the glycosyl hydrolase 31 family.</text>
</comment>
<feature type="region of interest" description="Disordered" evidence="10">
    <location>
        <begin position="44"/>
        <end position="123"/>
    </location>
</feature>
<dbReference type="CDD" id="cd00111">
    <property type="entry name" value="Trefoil"/>
    <property type="match status" value="1"/>
</dbReference>
<feature type="compositionally biased region" description="Polar residues" evidence="10">
    <location>
        <begin position="47"/>
        <end position="85"/>
    </location>
</feature>
<dbReference type="InterPro" id="IPR048395">
    <property type="entry name" value="Glyco_hydro_31_C"/>
</dbReference>
<dbReference type="PANTHER" id="PTHR22762">
    <property type="entry name" value="ALPHA-GLUCOSIDASE"/>
    <property type="match status" value="1"/>
</dbReference>
<dbReference type="InterPro" id="IPR013780">
    <property type="entry name" value="Glyco_hydro_b"/>
</dbReference>